<dbReference type="AlphaFoldDB" id="A0A182LV06"/>
<accession>A0A182LV06</accession>
<evidence type="ECO:0000259" key="4">
    <source>
        <dbReference type="PROSITE" id="PS51057"/>
    </source>
</evidence>
<reference evidence="5" key="2">
    <citation type="submission" date="2020-05" db="UniProtKB">
        <authorList>
            <consortium name="EnsemblMetazoa"/>
        </authorList>
    </citation>
    <scope>IDENTIFICATION</scope>
    <source>
        <strain evidence="5">A-37</strain>
    </source>
</reference>
<organism evidence="5 6">
    <name type="scientific">Anopheles culicifacies</name>
    <dbReference type="NCBI Taxonomy" id="139723"/>
    <lineage>
        <taxon>Eukaryota</taxon>
        <taxon>Metazoa</taxon>
        <taxon>Ecdysozoa</taxon>
        <taxon>Arthropoda</taxon>
        <taxon>Hexapoda</taxon>
        <taxon>Insecta</taxon>
        <taxon>Pterygota</taxon>
        <taxon>Neoptera</taxon>
        <taxon>Endopterygota</taxon>
        <taxon>Diptera</taxon>
        <taxon>Nematocera</taxon>
        <taxon>Culicoidea</taxon>
        <taxon>Culicidae</taxon>
        <taxon>Anophelinae</taxon>
        <taxon>Anopheles</taxon>
        <taxon>culicifacies species complex</taxon>
    </lineage>
</organism>
<dbReference type="EMBL" id="AXCM01004826">
    <property type="status" value="NOT_ANNOTATED_CDS"/>
    <property type="molecule type" value="Genomic_DNA"/>
</dbReference>
<dbReference type="Proteomes" id="UP000075883">
    <property type="component" value="Unassembled WGS sequence"/>
</dbReference>
<keyword evidence="6" id="KW-1185">Reference proteome</keyword>
<dbReference type="PROSITE" id="PS51057">
    <property type="entry name" value="PAIRED_2"/>
    <property type="match status" value="1"/>
</dbReference>
<dbReference type="Pfam" id="PF00292">
    <property type="entry name" value="PAX"/>
    <property type="match status" value="1"/>
</dbReference>
<evidence type="ECO:0000256" key="3">
    <source>
        <dbReference type="SAM" id="MobiDB-lite"/>
    </source>
</evidence>
<dbReference type="GO" id="GO:0006355">
    <property type="term" value="P:regulation of DNA-templated transcription"/>
    <property type="evidence" value="ECO:0007669"/>
    <property type="project" value="InterPro"/>
</dbReference>
<evidence type="ECO:0000313" key="5">
    <source>
        <dbReference type="EnsemblMetazoa" id="ACUA002636-PA"/>
    </source>
</evidence>
<protein>
    <recommendedName>
        <fullName evidence="4">Paired domain-containing protein</fullName>
    </recommendedName>
</protein>
<feature type="compositionally biased region" description="Polar residues" evidence="3">
    <location>
        <begin position="1"/>
        <end position="11"/>
    </location>
</feature>
<reference evidence="6" key="1">
    <citation type="submission" date="2013-09" db="EMBL/GenBank/DDBJ databases">
        <title>The Genome Sequence of Anopheles culicifacies species A.</title>
        <authorList>
            <consortium name="The Broad Institute Genomics Platform"/>
            <person name="Neafsey D.E."/>
            <person name="Besansky N."/>
            <person name="Howell P."/>
            <person name="Walton C."/>
            <person name="Young S.K."/>
            <person name="Zeng Q."/>
            <person name="Gargeya S."/>
            <person name="Fitzgerald M."/>
            <person name="Haas B."/>
            <person name="Abouelleil A."/>
            <person name="Allen A.W."/>
            <person name="Alvarado L."/>
            <person name="Arachchi H.M."/>
            <person name="Berlin A.M."/>
            <person name="Chapman S.B."/>
            <person name="Gainer-Dewar J."/>
            <person name="Goldberg J."/>
            <person name="Griggs A."/>
            <person name="Gujja S."/>
            <person name="Hansen M."/>
            <person name="Howarth C."/>
            <person name="Imamovic A."/>
            <person name="Ireland A."/>
            <person name="Larimer J."/>
            <person name="McCowan C."/>
            <person name="Murphy C."/>
            <person name="Pearson M."/>
            <person name="Poon T.W."/>
            <person name="Priest M."/>
            <person name="Roberts A."/>
            <person name="Saif S."/>
            <person name="Shea T."/>
            <person name="Sisk P."/>
            <person name="Sykes S."/>
            <person name="Wortman J."/>
            <person name="Nusbaum C."/>
            <person name="Birren B."/>
        </authorList>
    </citation>
    <scope>NUCLEOTIDE SEQUENCE [LARGE SCALE GENOMIC DNA]</scope>
    <source>
        <strain evidence="6">A-37</strain>
    </source>
</reference>
<sequence length="149" mass="16561">MSSSKNSVQEKNASKVVQAPRRNKTTSDEDRNRVVTAYENGATPATISLVLNLKKGTVYGIIKKYQKEWQIEAKKRGGNRSKLLTPEAISDIRSWIDEDGTISLNMLAAKVLQEHGIRVSATTIAREIKTFNSSPKMNDTPTTVEEPNQ</sequence>
<dbReference type="InterPro" id="IPR009057">
    <property type="entry name" value="Homeodomain-like_sf"/>
</dbReference>
<comment type="subcellular location">
    <subcellularLocation>
        <location evidence="1">Nucleus</location>
    </subcellularLocation>
</comment>
<dbReference type="GO" id="GO:0003677">
    <property type="term" value="F:DNA binding"/>
    <property type="evidence" value="ECO:0007669"/>
    <property type="project" value="InterPro"/>
</dbReference>
<dbReference type="InterPro" id="IPR036388">
    <property type="entry name" value="WH-like_DNA-bd_sf"/>
</dbReference>
<evidence type="ECO:0000256" key="2">
    <source>
        <dbReference type="ARBA" id="ARBA00022724"/>
    </source>
</evidence>
<dbReference type="EnsemblMetazoa" id="ACUA002636-RA">
    <property type="protein sequence ID" value="ACUA002636-PA"/>
    <property type="gene ID" value="ACUA002636"/>
</dbReference>
<dbReference type="STRING" id="139723.A0A182LV06"/>
<proteinExistence type="predicted"/>
<dbReference type="GO" id="GO:0005634">
    <property type="term" value="C:nucleus"/>
    <property type="evidence" value="ECO:0007669"/>
    <property type="project" value="UniProtKB-SubCell"/>
</dbReference>
<dbReference type="VEuPathDB" id="VectorBase:ACUA002636"/>
<name>A0A182LV06_9DIPT</name>
<keyword evidence="2" id="KW-0563">Paired box</keyword>
<dbReference type="SUPFAM" id="SSF46689">
    <property type="entry name" value="Homeodomain-like"/>
    <property type="match status" value="1"/>
</dbReference>
<feature type="region of interest" description="Disordered" evidence="3">
    <location>
        <begin position="1"/>
        <end position="33"/>
    </location>
</feature>
<feature type="domain" description="Paired" evidence="4">
    <location>
        <begin position="9"/>
        <end position="131"/>
    </location>
</feature>
<evidence type="ECO:0000256" key="1">
    <source>
        <dbReference type="ARBA" id="ARBA00004123"/>
    </source>
</evidence>
<dbReference type="InterPro" id="IPR001523">
    <property type="entry name" value="Paired_dom"/>
</dbReference>
<dbReference type="Gene3D" id="1.10.10.10">
    <property type="entry name" value="Winged helix-like DNA-binding domain superfamily/Winged helix DNA-binding domain"/>
    <property type="match status" value="1"/>
</dbReference>
<evidence type="ECO:0000313" key="6">
    <source>
        <dbReference type="Proteomes" id="UP000075883"/>
    </source>
</evidence>